<gene>
    <name evidence="1" type="ORF">N780_00225</name>
</gene>
<reference evidence="1 2" key="1">
    <citation type="submission" date="2013-08" db="EMBL/GenBank/DDBJ databases">
        <title>Genome of Pontibacillus chungwhensis.</title>
        <authorList>
            <person name="Wang Q."/>
            <person name="Wang G."/>
        </authorList>
    </citation>
    <scope>NUCLEOTIDE SEQUENCE [LARGE SCALE GENOMIC DNA]</scope>
    <source>
        <strain evidence="1 2">BH030062</strain>
    </source>
</reference>
<proteinExistence type="predicted"/>
<comment type="caution">
    <text evidence="1">The sequence shown here is derived from an EMBL/GenBank/DDBJ whole genome shotgun (WGS) entry which is preliminary data.</text>
</comment>
<organism evidence="1 2">
    <name type="scientific">Pontibacillus chungwhensis BH030062</name>
    <dbReference type="NCBI Taxonomy" id="1385513"/>
    <lineage>
        <taxon>Bacteria</taxon>
        <taxon>Bacillati</taxon>
        <taxon>Bacillota</taxon>
        <taxon>Bacilli</taxon>
        <taxon>Bacillales</taxon>
        <taxon>Bacillaceae</taxon>
        <taxon>Pontibacillus</taxon>
    </lineage>
</organism>
<dbReference type="Proteomes" id="UP000030153">
    <property type="component" value="Unassembled WGS sequence"/>
</dbReference>
<dbReference type="OrthoDB" id="2828299at2"/>
<keyword evidence="2" id="KW-1185">Reference proteome</keyword>
<evidence type="ECO:0000313" key="2">
    <source>
        <dbReference type="Proteomes" id="UP000030153"/>
    </source>
</evidence>
<dbReference type="RefSeq" id="WP_036780910.1">
    <property type="nucleotide sequence ID" value="NZ_AVBG01000003.1"/>
</dbReference>
<dbReference type="STRING" id="1385513.N780_00225"/>
<dbReference type="AlphaFoldDB" id="A0A0A2UZS4"/>
<dbReference type="EMBL" id="AVBG01000003">
    <property type="protein sequence ID" value="KGP92061.1"/>
    <property type="molecule type" value="Genomic_DNA"/>
</dbReference>
<protein>
    <submittedName>
        <fullName evidence="1">Uncharacterized protein</fullName>
    </submittedName>
</protein>
<dbReference type="eggNOG" id="ENOG503202M">
    <property type="taxonomic scope" value="Bacteria"/>
</dbReference>
<evidence type="ECO:0000313" key="1">
    <source>
        <dbReference type="EMBL" id="KGP92061.1"/>
    </source>
</evidence>
<sequence>MKRVMDSLRKREVMERLPVVKMEIDYELMTLFEAMEEEDKHQVRQSKERLEQLRMEWVHLTS</sequence>
<accession>A0A0A2UZS4</accession>
<name>A0A0A2UZS4_9BACI</name>